<dbReference type="InterPro" id="IPR000210">
    <property type="entry name" value="BTB/POZ_dom"/>
</dbReference>
<dbReference type="GeneID" id="19403979"/>
<sequence length="273" mass="31587">MSQVLALTRFEELIQSKLFTFHVGRDSRKREFVVHANAVAATSDYFRALVSNGMTESQTGTAQYPDVEPEDFARFVEYAYRHDYTVPCWAQDETYTENEFVPSPPADKESCPAAPKPVPEPVDTTRASWRPFSHHQRRSWFNLMHTKNPVHVEFEERNYLTSTQPKTVLLAAFEPQYNTAPHQDFTPVFLAHARLYTFACMRLVDPLKYLALHKLHKTLLDFTLYEQRVSDVVELARYAYQQGEDRKDDVIIDELRKLVVDYMGVSSLSNPLA</sequence>
<dbReference type="PANTHER" id="PTHR47843">
    <property type="entry name" value="BTB DOMAIN-CONTAINING PROTEIN-RELATED"/>
    <property type="match status" value="1"/>
</dbReference>
<reference evidence="3 4" key="2">
    <citation type="journal article" date="2013" name="PLoS Genet.">
        <title>Comparative genome structure, secondary metabolite, and effector coding capacity across Cochliobolus pathogens.</title>
        <authorList>
            <person name="Condon B.J."/>
            <person name="Leng Y."/>
            <person name="Wu D."/>
            <person name="Bushley K.E."/>
            <person name="Ohm R.A."/>
            <person name="Otillar R."/>
            <person name="Martin J."/>
            <person name="Schackwitz W."/>
            <person name="Grimwood J."/>
            <person name="MohdZainudin N."/>
            <person name="Xue C."/>
            <person name="Wang R."/>
            <person name="Manning V.A."/>
            <person name="Dhillon B."/>
            <person name="Tu Z.J."/>
            <person name="Steffenson B.J."/>
            <person name="Salamov A."/>
            <person name="Sun H."/>
            <person name="Lowry S."/>
            <person name="LaButti K."/>
            <person name="Han J."/>
            <person name="Copeland A."/>
            <person name="Lindquist E."/>
            <person name="Barry K."/>
            <person name="Schmutz J."/>
            <person name="Baker S.E."/>
            <person name="Ciuffetti L.M."/>
            <person name="Grigoriev I.V."/>
            <person name="Zhong S."/>
            <person name="Turgeon B.G."/>
        </authorList>
    </citation>
    <scope>NUCLEOTIDE SEQUENCE [LARGE SCALE GENOMIC DNA]</scope>
    <source>
        <strain evidence="4">28A</strain>
    </source>
</reference>
<dbReference type="CDD" id="cd18186">
    <property type="entry name" value="BTB_POZ_ZBTB_KLHL-like"/>
    <property type="match status" value="1"/>
</dbReference>
<dbReference type="Pfam" id="PF00651">
    <property type="entry name" value="BTB"/>
    <property type="match status" value="1"/>
</dbReference>
<keyword evidence="4" id="KW-1185">Reference proteome</keyword>
<evidence type="ECO:0000256" key="1">
    <source>
        <dbReference type="SAM" id="MobiDB-lite"/>
    </source>
</evidence>
<dbReference type="HOGENOM" id="CLU_056399_2_0_1"/>
<dbReference type="eggNOG" id="ENOG502SFZQ">
    <property type="taxonomic scope" value="Eukaryota"/>
</dbReference>
<evidence type="ECO:0000313" key="4">
    <source>
        <dbReference type="Proteomes" id="UP000016935"/>
    </source>
</evidence>
<dbReference type="OrthoDB" id="9997739at2759"/>
<feature type="region of interest" description="Disordered" evidence="1">
    <location>
        <begin position="99"/>
        <end position="126"/>
    </location>
</feature>
<dbReference type="InterPro" id="IPR011333">
    <property type="entry name" value="SKP1/BTB/POZ_sf"/>
</dbReference>
<reference evidence="3 4" key="1">
    <citation type="journal article" date="2012" name="PLoS Pathog.">
        <title>Diverse lifestyles and strategies of plant pathogenesis encoded in the genomes of eighteen Dothideomycetes fungi.</title>
        <authorList>
            <person name="Ohm R.A."/>
            <person name="Feau N."/>
            <person name="Henrissat B."/>
            <person name="Schoch C.L."/>
            <person name="Horwitz B.A."/>
            <person name="Barry K.W."/>
            <person name="Condon B.J."/>
            <person name="Copeland A.C."/>
            <person name="Dhillon B."/>
            <person name="Glaser F."/>
            <person name="Hesse C.N."/>
            <person name="Kosti I."/>
            <person name="LaButti K."/>
            <person name="Lindquist E.A."/>
            <person name="Lucas S."/>
            <person name="Salamov A.A."/>
            <person name="Bradshaw R.E."/>
            <person name="Ciuffetti L."/>
            <person name="Hamelin R.C."/>
            <person name="Kema G.H.J."/>
            <person name="Lawrence C."/>
            <person name="Scott J.A."/>
            <person name="Spatafora J.W."/>
            <person name="Turgeon B.G."/>
            <person name="de Wit P.J.G.M."/>
            <person name="Zhong S."/>
            <person name="Goodwin S.B."/>
            <person name="Grigoriev I.V."/>
        </authorList>
    </citation>
    <scope>NUCLEOTIDE SEQUENCE [LARGE SCALE GENOMIC DNA]</scope>
    <source>
        <strain evidence="4">28A</strain>
    </source>
</reference>
<organism evidence="3 4">
    <name type="scientific">Exserohilum turcicum (strain 28A)</name>
    <name type="common">Northern leaf blight fungus</name>
    <name type="synonym">Setosphaeria turcica</name>
    <dbReference type="NCBI Taxonomy" id="671987"/>
    <lineage>
        <taxon>Eukaryota</taxon>
        <taxon>Fungi</taxon>
        <taxon>Dikarya</taxon>
        <taxon>Ascomycota</taxon>
        <taxon>Pezizomycotina</taxon>
        <taxon>Dothideomycetes</taxon>
        <taxon>Pleosporomycetidae</taxon>
        <taxon>Pleosporales</taxon>
        <taxon>Pleosporineae</taxon>
        <taxon>Pleosporaceae</taxon>
        <taxon>Exserohilum</taxon>
    </lineage>
</organism>
<dbReference type="AlphaFoldDB" id="R0I712"/>
<accession>R0I712</accession>
<gene>
    <name evidence="3" type="ORF">SETTUDRAFT_35118</name>
</gene>
<dbReference type="STRING" id="671987.R0I712"/>
<dbReference type="EMBL" id="KB908866">
    <property type="protein sequence ID" value="EOA81266.1"/>
    <property type="molecule type" value="Genomic_DNA"/>
</dbReference>
<dbReference type="PROSITE" id="PS50097">
    <property type="entry name" value="BTB"/>
    <property type="match status" value="1"/>
</dbReference>
<evidence type="ECO:0000313" key="3">
    <source>
        <dbReference type="EMBL" id="EOA81266.1"/>
    </source>
</evidence>
<dbReference type="Proteomes" id="UP000016935">
    <property type="component" value="Unassembled WGS sequence"/>
</dbReference>
<feature type="domain" description="BTB" evidence="2">
    <location>
        <begin position="17"/>
        <end position="88"/>
    </location>
</feature>
<proteinExistence type="predicted"/>
<dbReference type="PANTHER" id="PTHR47843:SF2">
    <property type="entry name" value="BTB DOMAIN-CONTAINING PROTEIN"/>
    <property type="match status" value="1"/>
</dbReference>
<dbReference type="RefSeq" id="XP_008030652.1">
    <property type="nucleotide sequence ID" value="XM_008032461.1"/>
</dbReference>
<protein>
    <recommendedName>
        <fullName evidence="2">BTB domain-containing protein</fullName>
    </recommendedName>
</protein>
<dbReference type="SUPFAM" id="SSF54695">
    <property type="entry name" value="POZ domain"/>
    <property type="match status" value="1"/>
</dbReference>
<evidence type="ECO:0000259" key="2">
    <source>
        <dbReference type="PROSITE" id="PS50097"/>
    </source>
</evidence>
<dbReference type="Gene3D" id="3.30.710.10">
    <property type="entry name" value="Potassium Channel Kv1.1, Chain A"/>
    <property type="match status" value="1"/>
</dbReference>
<name>R0I712_EXST2</name>